<proteinExistence type="predicted"/>
<dbReference type="EMBL" id="KE690587">
    <property type="protein sequence ID" value="ERE48011.1"/>
    <property type="molecule type" value="Genomic_DNA"/>
</dbReference>
<organism evidence="1 2">
    <name type="scientific">Cricetulus griseus</name>
    <name type="common">Chinese hamster</name>
    <name type="synonym">Cricetulus barabensis griseus</name>
    <dbReference type="NCBI Taxonomy" id="10029"/>
    <lineage>
        <taxon>Eukaryota</taxon>
        <taxon>Metazoa</taxon>
        <taxon>Chordata</taxon>
        <taxon>Craniata</taxon>
        <taxon>Vertebrata</taxon>
        <taxon>Euteleostomi</taxon>
        <taxon>Mammalia</taxon>
        <taxon>Eutheria</taxon>
        <taxon>Euarchontoglires</taxon>
        <taxon>Glires</taxon>
        <taxon>Rodentia</taxon>
        <taxon>Myomorpha</taxon>
        <taxon>Muroidea</taxon>
        <taxon>Cricetidae</taxon>
        <taxon>Cricetinae</taxon>
        <taxon>Cricetulus</taxon>
    </lineage>
</organism>
<reference evidence="2" key="1">
    <citation type="journal article" date="2013" name="Nat. Biotechnol.">
        <title>Chinese hamster genome sequenced from sorted chromosomes.</title>
        <authorList>
            <person name="Brinkrolf K."/>
            <person name="Rupp O."/>
            <person name="Laux H."/>
            <person name="Kollin F."/>
            <person name="Ernst W."/>
            <person name="Linke B."/>
            <person name="Kofler R."/>
            <person name="Romand S."/>
            <person name="Hesse F."/>
            <person name="Budach W.E."/>
            <person name="Galosy S."/>
            <person name="Muller D."/>
            <person name="Noll T."/>
            <person name="Wienberg J."/>
            <person name="Jostock T."/>
            <person name="Leonard M."/>
            <person name="Grillari J."/>
            <person name="Tauch A."/>
            <person name="Goesmann A."/>
            <person name="Helk B."/>
            <person name="Mott J.E."/>
            <person name="Puhler A."/>
            <person name="Borth N."/>
        </authorList>
    </citation>
    <scope>NUCLEOTIDE SEQUENCE [LARGE SCALE GENOMIC DNA]</scope>
    <source>
        <strain evidence="2">17A/GY</strain>
    </source>
</reference>
<accession>A0A061HUP8</accession>
<feature type="non-terminal residue" evidence="1">
    <location>
        <position position="86"/>
    </location>
</feature>
<dbReference type="Proteomes" id="UP000030759">
    <property type="component" value="Unassembled WGS sequence"/>
</dbReference>
<dbReference type="AlphaFoldDB" id="A0A061HUP8"/>
<sequence>MLGDILDEIGFKQTIKHMKKQQLLVPFAKDLAARWSEKSQFGSQHDTGSQQDFEFLGAQRQRSTATLLRKSLRSLLSGDTENWSQV</sequence>
<evidence type="ECO:0000313" key="2">
    <source>
        <dbReference type="Proteomes" id="UP000030759"/>
    </source>
</evidence>
<evidence type="ECO:0000313" key="1">
    <source>
        <dbReference type="EMBL" id="ERE48011.1"/>
    </source>
</evidence>
<name>A0A061HUP8_CRIGR</name>
<gene>
    <name evidence="1" type="ORF">H671_21598</name>
</gene>
<protein>
    <submittedName>
        <fullName evidence="1">Uncharacterized protein</fullName>
    </submittedName>
</protein>